<protein>
    <submittedName>
        <fullName evidence="4">EscU/YscU/HrcU family type III secretion system export apparatus switch protein</fullName>
    </submittedName>
</protein>
<dbReference type="InterPro" id="IPR029025">
    <property type="entry name" value="T3SS_substrate_exporter_C"/>
</dbReference>
<dbReference type="Gene3D" id="3.40.1690.10">
    <property type="entry name" value="secretion proteins EscU"/>
    <property type="match status" value="1"/>
</dbReference>
<feature type="transmembrane region" description="Helical" evidence="3">
    <location>
        <begin position="186"/>
        <end position="213"/>
    </location>
</feature>
<dbReference type="EMBL" id="JAINVV010000012">
    <property type="protein sequence ID" value="MBY8825545.1"/>
    <property type="molecule type" value="Genomic_DNA"/>
</dbReference>
<keyword evidence="3" id="KW-0472">Membrane</keyword>
<organism evidence="4 5">
    <name type="scientific">Sphingomonas colocasiae</name>
    <dbReference type="NCBI Taxonomy" id="1848973"/>
    <lineage>
        <taxon>Bacteria</taxon>
        <taxon>Pseudomonadati</taxon>
        <taxon>Pseudomonadota</taxon>
        <taxon>Alphaproteobacteria</taxon>
        <taxon>Sphingomonadales</taxon>
        <taxon>Sphingomonadaceae</taxon>
        <taxon>Sphingomonas</taxon>
    </lineage>
</organism>
<dbReference type="Proteomes" id="UP000706039">
    <property type="component" value="Unassembled WGS sequence"/>
</dbReference>
<dbReference type="SUPFAM" id="SSF160544">
    <property type="entry name" value="EscU C-terminal domain-like"/>
    <property type="match status" value="1"/>
</dbReference>
<dbReference type="PANTHER" id="PTHR30531">
    <property type="entry name" value="FLAGELLAR BIOSYNTHETIC PROTEIN FLHB"/>
    <property type="match status" value="1"/>
</dbReference>
<comment type="caution">
    <text evidence="4">The sequence shown here is derived from an EMBL/GenBank/DDBJ whole genome shotgun (WGS) entry which is preliminary data.</text>
</comment>
<feature type="transmembrane region" description="Helical" evidence="3">
    <location>
        <begin position="86"/>
        <end position="108"/>
    </location>
</feature>
<dbReference type="RefSeq" id="WP_222992645.1">
    <property type="nucleotide sequence ID" value="NZ_JAINVV010000012.1"/>
</dbReference>
<evidence type="ECO:0000256" key="1">
    <source>
        <dbReference type="ARBA" id="ARBA00010690"/>
    </source>
</evidence>
<keyword evidence="3" id="KW-0812">Transmembrane</keyword>
<dbReference type="Pfam" id="PF01312">
    <property type="entry name" value="Bac_export_2"/>
    <property type="match status" value="1"/>
</dbReference>
<name>A0ABS7PW08_9SPHN</name>
<evidence type="ECO:0000256" key="2">
    <source>
        <dbReference type="SAM" id="MobiDB-lite"/>
    </source>
</evidence>
<proteinExistence type="inferred from homology"/>
<feature type="compositionally biased region" description="Basic and acidic residues" evidence="2">
    <location>
        <begin position="223"/>
        <end position="240"/>
    </location>
</feature>
<keyword evidence="3" id="KW-1133">Transmembrane helix</keyword>
<dbReference type="PANTHER" id="PTHR30531:SF14">
    <property type="entry name" value="SURFACE PRESENTATION OF ANTIGENS PROTEIN SPAS"/>
    <property type="match status" value="1"/>
</dbReference>
<evidence type="ECO:0000313" key="4">
    <source>
        <dbReference type="EMBL" id="MBY8825545.1"/>
    </source>
</evidence>
<reference evidence="4 5" key="1">
    <citation type="submission" date="2021-08" db="EMBL/GenBank/DDBJ databases">
        <authorList>
            <person name="Tuo L."/>
        </authorList>
    </citation>
    <scope>NUCLEOTIDE SEQUENCE [LARGE SCALE GENOMIC DNA]</scope>
    <source>
        <strain evidence="4 5">JCM 31229</strain>
    </source>
</reference>
<evidence type="ECO:0000313" key="5">
    <source>
        <dbReference type="Proteomes" id="UP000706039"/>
    </source>
</evidence>
<feature type="transmembrane region" description="Helical" evidence="3">
    <location>
        <begin position="148"/>
        <end position="166"/>
    </location>
</feature>
<feature type="transmembrane region" description="Helical" evidence="3">
    <location>
        <begin position="27"/>
        <end position="49"/>
    </location>
</feature>
<accession>A0ABS7PW08</accession>
<keyword evidence="5" id="KW-1185">Reference proteome</keyword>
<feature type="region of interest" description="Disordered" evidence="2">
    <location>
        <begin position="223"/>
        <end position="245"/>
    </location>
</feature>
<dbReference type="PRINTS" id="PR00950">
    <property type="entry name" value="TYPE3IMSPROT"/>
</dbReference>
<evidence type="ECO:0000256" key="3">
    <source>
        <dbReference type="SAM" id="Phobius"/>
    </source>
</evidence>
<comment type="similarity">
    <text evidence="1">Belongs to the type III secretion exporter family.</text>
</comment>
<dbReference type="InterPro" id="IPR006135">
    <property type="entry name" value="T3SS_substrate_exporter"/>
</dbReference>
<sequence length="359" mass="39610">MAEQSEEQDKSENATPFKLDRARRRGMVARGTDLGFFSALIGFVIAAQLTGMDLLNALKTGMWRQFSVIIPRGAEPLVVETAAGRAAVAVATTLIVPGIVILVIIVTIEIAQLRGLVFSATPLKPDFSRLNPAKGLKRLMSLRMLKELAKSISKMVLYSIAAFLLIRYEASNLALQASDGRQLAGAVAGAAGRLLLLFIVLAAVVALGDQLLARGEFAKQMRMSRREVTRENREREGEPRQKRKRRQILAEILQQASAGSDVKGADVLIVNPTHYAVALRYRTDGPDAPVVQARGRNLYAKRMRDTARREGIAIIRNPRLARALYHEGRIGDPIGKRHFVAVADIYIMLRRALQDNTRK</sequence>
<gene>
    <name evidence="4" type="ORF">K7G82_24805</name>
</gene>